<sequence length="184" mass="19710">MTQLKLVGLSGSYGRPSKTSALVEHIAELASDRYDLEKSVFDLTDVGDSLGLAKSQADLDTDAAAVLNAVVGADLLVIGSPTYKGSYPGMFKHFIDLIDPEQLRGKPVLIAATGGGERHALMVEHQLRPLFGFFMAHTIPTAIYASNRDFSGSEIVSPALRERIGFAVDELAAFVSRKQESAGE</sequence>
<dbReference type="InterPro" id="IPR005025">
    <property type="entry name" value="FMN_Rdtase-like_dom"/>
</dbReference>
<dbReference type="RefSeq" id="WP_139677646.1">
    <property type="nucleotide sequence ID" value="NZ_VDMN01000004.1"/>
</dbReference>
<evidence type="ECO:0000256" key="2">
    <source>
        <dbReference type="ARBA" id="ARBA00022630"/>
    </source>
</evidence>
<evidence type="ECO:0000256" key="4">
    <source>
        <dbReference type="ARBA" id="ARBA00023002"/>
    </source>
</evidence>
<name>A0A5C4XEX8_9HYPH</name>
<dbReference type="Proteomes" id="UP000311605">
    <property type="component" value="Unassembled WGS sequence"/>
</dbReference>
<protein>
    <submittedName>
        <fullName evidence="6">FMN reductase</fullName>
    </submittedName>
</protein>
<dbReference type="EMBL" id="VDMN01000004">
    <property type="protein sequence ID" value="TNM62017.1"/>
    <property type="molecule type" value="Genomic_DNA"/>
</dbReference>
<comment type="caution">
    <text evidence="6">The sequence shown here is derived from an EMBL/GenBank/DDBJ whole genome shotgun (WGS) entry which is preliminary data.</text>
</comment>
<organism evidence="6 7">
    <name type="scientific">Aliirhizobium smilacinae</name>
    <dbReference type="NCBI Taxonomy" id="1395944"/>
    <lineage>
        <taxon>Bacteria</taxon>
        <taxon>Pseudomonadati</taxon>
        <taxon>Pseudomonadota</taxon>
        <taxon>Alphaproteobacteria</taxon>
        <taxon>Hyphomicrobiales</taxon>
        <taxon>Rhizobiaceae</taxon>
        <taxon>Aliirhizobium</taxon>
    </lineage>
</organism>
<dbReference type="AlphaFoldDB" id="A0A5C4XEX8"/>
<evidence type="ECO:0000259" key="5">
    <source>
        <dbReference type="Pfam" id="PF03358"/>
    </source>
</evidence>
<accession>A0A5C4XEX8</accession>
<dbReference type="GO" id="GO:0016491">
    <property type="term" value="F:oxidoreductase activity"/>
    <property type="evidence" value="ECO:0007669"/>
    <property type="project" value="UniProtKB-KW"/>
</dbReference>
<dbReference type="SUPFAM" id="SSF52218">
    <property type="entry name" value="Flavoproteins"/>
    <property type="match status" value="1"/>
</dbReference>
<keyword evidence="3" id="KW-0288">FMN</keyword>
<dbReference type="Pfam" id="PF03358">
    <property type="entry name" value="FMN_red"/>
    <property type="match status" value="1"/>
</dbReference>
<reference evidence="6 7" key="1">
    <citation type="submission" date="2019-06" db="EMBL/GenBank/DDBJ databases">
        <title>The draft genome of Rhizobium smilacinae PTYR-5.</title>
        <authorList>
            <person name="Liu L."/>
            <person name="Li L."/>
            <person name="Zhang X."/>
        </authorList>
    </citation>
    <scope>NUCLEOTIDE SEQUENCE [LARGE SCALE GENOMIC DNA]</scope>
    <source>
        <strain evidence="6 7">PTYR-5</strain>
    </source>
</reference>
<proteinExistence type="inferred from homology"/>
<comment type="similarity">
    <text evidence="1">Belongs to the SsuE family.</text>
</comment>
<evidence type="ECO:0000256" key="3">
    <source>
        <dbReference type="ARBA" id="ARBA00022643"/>
    </source>
</evidence>
<dbReference type="InterPro" id="IPR029039">
    <property type="entry name" value="Flavoprotein-like_sf"/>
</dbReference>
<dbReference type="PANTHER" id="PTHR43408">
    <property type="entry name" value="FMN REDUCTASE (NADPH)"/>
    <property type="match status" value="1"/>
</dbReference>
<evidence type="ECO:0000256" key="1">
    <source>
        <dbReference type="ARBA" id="ARBA00005990"/>
    </source>
</evidence>
<dbReference type="OrthoDB" id="1643408at2"/>
<dbReference type="Gene3D" id="3.40.50.360">
    <property type="match status" value="1"/>
</dbReference>
<keyword evidence="4" id="KW-0560">Oxidoreductase</keyword>
<gene>
    <name evidence="6" type="primary">msuE</name>
    <name evidence="6" type="ORF">FHP24_18100</name>
</gene>
<evidence type="ECO:0000313" key="6">
    <source>
        <dbReference type="EMBL" id="TNM62017.1"/>
    </source>
</evidence>
<feature type="domain" description="NADPH-dependent FMN reductase-like" evidence="5">
    <location>
        <begin position="5"/>
        <end position="147"/>
    </location>
</feature>
<keyword evidence="7" id="KW-1185">Reference proteome</keyword>
<dbReference type="PANTHER" id="PTHR43408:SF2">
    <property type="entry name" value="FMN REDUCTASE (NADPH)"/>
    <property type="match status" value="1"/>
</dbReference>
<dbReference type="InterPro" id="IPR019912">
    <property type="entry name" value="FMN_Rdtase_MsuE-like"/>
</dbReference>
<dbReference type="NCBIfam" id="TIGR03566">
    <property type="entry name" value="FMN_reduc_MsuE"/>
    <property type="match status" value="1"/>
</dbReference>
<evidence type="ECO:0000313" key="7">
    <source>
        <dbReference type="Proteomes" id="UP000311605"/>
    </source>
</evidence>
<dbReference type="InterPro" id="IPR051814">
    <property type="entry name" value="NAD(P)H-dep_FMN_reductase"/>
</dbReference>
<keyword evidence="2" id="KW-0285">Flavoprotein</keyword>